<reference evidence="2 3" key="1">
    <citation type="submission" date="2019-04" db="EMBL/GenBank/DDBJ databases">
        <title>Friends and foes A comparative genomics study of 23 Aspergillus species from section Flavi.</title>
        <authorList>
            <consortium name="DOE Joint Genome Institute"/>
            <person name="Kjaerbolling I."/>
            <person name="Vesth T."/>
            <person name="Frisvad J.C."/>
            <person name="Nybo J.L."/>
            <person name="Theobald S."/>
            <person name="Kildgaard S."/>
            <person name="Isbrandt T."/>
            <person name="Kuo A."/>
            <person name="Sato A."/>
            <person name="Lyhne E.K."/>
            <person name="Kogle M.E."/>
            <person name="Wiebenga A."/>
            <person name="Kun R.S."/>
            <person name="Lubbers R.J."/>
            <person name="Makela M.R."/>
            <person name="Barry K."/>
            <person name="Chovatia M."/>
            <person name="Clum A."/>
            <person name="Daum C."/>
            <person name="Haridas S."/>
            <person name="He G."/>
            <person name="LaButti K."/>
            <person name="Lipzen A."/>
            <person name="Mondo S."/>
            <person name="Riley R."/>
            <person name="Salamov A."/>
            <person name="Simmons B.A."/>
            <person name="Magnuson J.K."/>
            <person name="Henrissat B."/>
            <person name="Mortensen U.H."/>
            <person name="Larsen T.O."/>
            <person name="Devries R.P."/>
            <person name="Grigoriev I.V."/>
            <person name="Machida M."/>
            <person name="Baker S.E."/>
            <person name="Andersen M.R."/>
        </authorList>
    </citation>
    <scope>NUCLEOTIDE SEQUENCE [LARGE SCALE GENOMIC DNA]</scope>
    <source>
        <strain evidence="2 3">CBS 151.66</strain>
    </source>
</reference>
<dbReference type="EMBL" id="ML732544">
    <property type="protein sequence ID" value="KAB8067181.1"/>
    <property type="molecule type" value="Genomic_DNA"/>
</dbReference>
<evidence type="ECO:0000256" key="1">
    <source>
        <dbReference type="SAM" id="Phobius"/>
    </source>
</evidence>
<keyword evidence="1" id="KW-0812">Transmembrane</keyword>
<dbReference type="AlphaFoldDB" id="A0A5N5WFZ9"/>
<keyword evidence="3" id="KW-1185">Reference proteome</keyword>
<dbReference type="Proteomes" id="UP000326565">
    <property type="component" value="Unassembled WGS sequence"/>
</dbReference>
<sequence length="167" mass="18862">MRLEFLILVLAPPRNAIQSSSFRPPLSLFLSTLRLIQVAELANHYSILCFCGLKIPGRNLRKPKRERNIFSVLILTVSDSVTEIGSLQPLLFGLHLHEIHTRTHILSFKSQIDIQISGKEKTRKEKKNQKKNSHWLLQKAHIVLCPLPSLCACLIVLSIVVTVALLS</sequence>
<name>A0A5N5WFZ9_9EURO</name>
<accession>A0A5N5WFZ9</accession>
<evidence type="ECO:0000313" key="2">
    <source>
        <dbReference type="EMBL" id="KAB8067181.1"/>
    </source>
</evidence>
<gene>
    <name evidence="2" type="ORF">BDV29DRAFT_99261</name>
</gene>
<keyword evidence="1" id="KW-0472">Membrane</keyword>
<evidence type="ECO:0000313" key="3">
    <source>
        <dbReference type="Proteomes" id="UP000326565"/>
    </source>
</evidence>
<evidence type="ECO:0008006" key="4">
    <source>
        <dbReference type="Google" id="ProtNLM"/>
    </source>
</evidence>
<feature type="transmembrane region" description="Helical" evidence="1">
    <location>
        <begin position="140"/>
        <end position="166"/>
    </location>
</feature>
<keyword evidence="1" id="KW-1133">Transmembrane helix</keyword>
<proteinExistence type="predicted"/>
<protein>
    <recommendedName>
        <fullName evidence="4">Transmembrane protein</fullName>
    </recommendedName>
</protein>
<organism evidence="2 3">
    <name type="scientific">Aspergillus leporis</name>
    <dbReference type="NCBI Taxonomy" id="41062"/>
    <lineage>
        <taxon>Eukaryota</taxon>
        <taxon>Fungi</taxon>
        <taxon>Dikarya</taxon>
        <taxon>Ascomycota</taxon>
        <taxon>Pezizomycotina</taxon>
        <taxon>Eurotiomycetes</taxon>
        <taxon>Eurotiomycetidae</taxon>
        <taxon>Eurotiales</taxon>
        <taxon>Aspergillaceae</taxon>
        <taxon>Aspergillus</taxon>
        <taxon>Aspergillus subgen. Circumdati</taxon>
    </lineage>
</organism>